<dbReference type="Proteomes" id="UP001420932">
    <property type="component" value="Unassembled WGS sequence"/>
</dbReference>
<organism evidence="2 3">
    <name type="scientific">Stephania yunnanensis</name>
    <dbReference type="NCBI Taxonomy" id="152371"/>
    <lineage>
        <taxon>Eukaryota</taxon>
        <taxon>Viridiplantae</taxon>
        <taxon>Streptophyta</taxon>
        <taxon>Embryophyta</taxon>
        <taxon>Tracheophyta</taxon>
        <taxon>Spermatophyta</taxon>
        <taxon>Magnoliopsida</taxon>
        <taxon>Ranunculales</taxon>
        <taxon>Menispermaceae</taxon>
        <taxon>Menispermoideae</taxon>
        <taxon>Cissampelideae</taxon>
        <taxon>Stephania</taxon>
    </lineage>
</organism>
<dbReference type="EMBL" id="JBBNAF010000001">
    <property type="protein sequence ID" value="KAK9168699.1"/>
    <property type="molecule type" value="Genomic_DNA"/>
</dbReference>
<keyword evidence="3" id="KW-1185">Reference proteome</keyword>
<protein>
    <recommendedName>
        <fullName evidence="1">F-box domain-containing protein</fullName>
    </recommendedName>
</protein>
<sequence length="203" mass="23283">MPRVRKLLKDIDPNIVNRYADVFVLEKLPIKQSNTSSVRQQRLILVDEDVKARIEVELTDESGALKVVASGSIAEDIISLNAQEIMTKTMAYEETEKRREMAKNSLERYTHYYERWMTNQYSNVVNMAIPLFQSLPSDVIVHILAKLGETSLKDFFSASLTSKSINSLSENDKIYQCLDLTTVVLNTNDSFFLSQHHVQMIDF</sequence>
<accession>A0AAP0Q757</accession>
<evidence type="ECO:0000259" key="1">
    <source>
        <dbReference type="PROSITE" id="PS50181"/>
    </source>
</evidence>
<name>A0AAP0Q757_9MAGN</name>
<proteinExistence type="predicted"/>
<dbReference type="Pfam" id="PF12937">
    <property type="entry name" value="F-box-like"/>
    <property type="match status" value="1"/>
</dbReference>
<reference evidence="2 3" key="1">
    <citation type="submission" date="2024-01" db="EMBL/GenBank/DDBJ databases">
        <title>Genome assemblies of Stephania.</title>
        <authorList>
            <person name="Yang L."/>
        </authorList>
    </citation>
    <scope>NUCLEOTIDE SEQUENCE [LARGE SCALE GENOMIC DNA]</scope>
    <source>
        <strain evidence="2">YNDBR</strain>
        <tissue evidence="2">Leaf</tissue>
    </source>
</reference>
<dbReference type="PROSITE" id="PS50181">
    <property type="entry name" value="FBOX"/>
    <property type="match status" value="1"/>
</dbReference>
<evidence type="ECO:0000313" key="2">
    <source>
        <dbReference type="EMBL" id="KAK9168699.1"/>
    </source>
</evidence>
<dbReference type="AlphaFoldDB" id="A0AAP0Q757"/>
<feature type="domain" description="F-box" evidence="1">
    <location>
        <begin position="129"/>
        <end position="178"/>
    </location>
</feature>
<comment type="caution">
    <text evidence="2">The sequence shown here is derived from an EMBL/GenBank/DDBJ whole genome shotgun (WGS) entry which is preliminary data.</text>
</comment>
<gene>
    <name evidence="2" type="ORF">Syun_000839</name>
</gene>
<dbReference type="SUPFAM" id="SSF81383">
    <property type="entry name" value="F-box domain"/>
    <property type="match status" value="1"/>
</dbReference>
<evidence type="ECO:0000313" key="3">
    <source>
        <dbReference type="Proteomes" id="UP001420932"/>
    </source>
</evidence>
<dbReference type="CDD" id="cd09917">
    <property type="entry name" value="F-box_SF"/>
    <property type="match status" value="1"/>
</dbReference>
<dbReference type="InterPro" id="IPR036047">
    <property type="entry name" value="F-box-like_dom_sf"/>
</dbReference>
<dbReference type="InterPro" id="IPR001810">
    <property type="entry name" value="F-box_dom"/>
</dbReference>